<reference evidence="2 3" key="1">
    <citation type="submission" date="2023-06" db="EMBL/GenBank/DDBJ databases">
        <title>Novel species in genus Planococcus.</title>
        <authorList>
            <person name="Ning S."/>
        </authorList>
    </citation>
    <scope>NUCLEOTIDE SEQUENCE [LARGE SCALE GENOMIC DNA]</scope>
    <source>
        <strain evidence="2 3">N064</strain>
    </source>
</reference>
<dbReference type="PANTHER" id="PTHR46246:SF1">
    <property type="entry name" value="GUANOSINE-3',5'-BIS(DIPHOSPHATE) 3'-PYROPHOSPHOHYDROLASE MESH1"/>
    <property type="match status" value="1"/>
</dbReference>
<sequence>MKNLIEQAIGFAALKHAGQVRKGTAIPYISHPFAVGMMLQQAGESEIVVAAGILHDTLEDTAATEEEIRAVFGEQVLLLIKAASEPDKSRPWEDRKRHTVSKLAARSRDELAIIVADKLHNLRSIQLDLEEIGEAVWSRFNRGKEQQEWYYRGIVNALVGRQKELAMTEELKEEVARVFGNQ</sequence>
<dbReference type="SMART" id="SM00471">
    <property type="entry name" value="HDc"/>
    <property type="match status" value="1"/>
</dbReference>
<accession>A0ABT8MN64</accession>
<comment type="caution">
    <text evidence="2">The sequence shown here is derived from an EMBL/GenBank/DDBJ whole genome shotgun (WGS) entry which is preliminary data.</text>
</comment>
<evidence type="ECO:0000259" key="1">
    <source>
        <dbReference type="SMART" id="SM00471"/>
    </source>
</evidence>
<dbReference type="SUPFAM" id="SSF109604">
    <property type="entry name" value="HD-domain/PDEase-like"/>
    <property type="match status" value="1"/>
</dbReference>
<dbReference type="InterPro" id="IPR003607">
    <property type="entry name" value="HD/PDEase_dom"/>
</dbReference>
<dbReference type="EMBL" id="JAUJWW010000001">
    <property type="protein sequence ID" value="MDN7226310.1"/>
    <property type="molecule type" value="Genomic_DNA"/>
</dbReference>
<keyword evidence="3" id="KW-1185">Reference proteome</keyword>
<evidence type="ECO:0000313" key="3">
    <source>
        <dbReference type="Proteomes" id="UP001172054"/>
    </source>
</evidence>
<proteinExistence type="predicted"/>
<dbReference type="Pfam" id="PF13328">
    <property type="entry name" value="HD_4"/>
    <property type="match status" value="1"/>
</dbReference>
<protein>
    <submittedName>
        <fullName evidence="2">HD domain-containing protein</fullName>
    </submittedName>
</protein>
<name>A0ABT8MN64_9BACL</name>
<dbReference type="InterPro" id="IPR052194">
    <property type="entry name" value="MESH1"/>
</dbReference>
<feature type="domain" description="HD/PDEase" evidence="1">
    <location>
        <begin position="24"/>
        <end position="131"/>
    </location>
</feature>
<gene>
    <name evidence="2" type="ORF">QWY15_03290</name>
</gene>
<organism evidence="2 3">
    <name type="scientific">Planococcus liqunii</name>
    <dbReference type="NCBI Taxonomy" id="3058394"/>
    <lineage>
        <taxon>Bacteria</taxon>
        <taxon>Bacillati</taxon>
        <taxon>Bacillota</taxon>
        <taxon>Bacilli</taxon>
        <taxon>Bacillales</taxon>
        <taxon>Caryophanaceae</taxon>
        <taxon>Planococcus</taxon>
    </lineage>
</organism>
<dbReference type="Gene3D" id="1.10.3210.10">
    <property type="entry name" value="Hypothetical protein af1432"/>
    <property type="match status" value="1"/>
</dbReference>
<dbReference type="RefSeq" id="WP_301725394.1">
    <property type="nucleotide sequence ID" value="NZ_JAUJWW010000001.1"/>
</dbReference>
<evidence type="ECO:0000313" key="2">
    <source>
        <dbReference type="EMBL" id="MDN7226310.1"/>
    </source>
</evidence>
<dbReference type="Proteomes" id="UP001172054">
    <property type="component" value="Unassembled WGS sequence"/>
</dbReference>
<dbReference type="PANTHER" id="PTHR46246">
    <property type="entry name" value="GUANOSINE-3',5'-BIS(DIPHOSPHATE) 3'-PYROPHOSPHOHYDROLASE MESH1"/>
    <property type="match status" value="1"/>
</dbReference>